<dbReference type="InterPro" id="IPR036388">
    <property type="entry name" value="WH-like_DNA-bd_sf"/>
</dbReference>
<evidence type="ECO:0000313" key="9">
    <source>
        <dbReference type="Proteomes" id="UP000611521"/>
    </source>
</evidence>
<evidence type="ECO:0000256" key="2">
    <source>
        <dbReference type="ARBA" id="ARBA00023012"/>
    </source>
</evidence>
<evidence type="ECO:0000256" key="1">
    <source>
        <dbReference type="ARBA" id="ARBA00022553"/>
    </source>
</evidence>
<dbReference type="InterPro" id="IPR016032">
    <property type="entry name" value="Sig_transdc_resp-reg_C-effctor"/>
</dbReference>
<reference evidence="8 9" key="1">
    <citation type="submission" date="2020-08" db="EMBL/GenBank/DDBJ databases">
        <title>A Genomic Blueprint of the Chicken Gut Microbiome.</title>
        <authorList>
            <person name="Gilroy R."/>
            <person name="Ravi A."/>
            <person name="Getino M."/>
            <person name="Pursley I."/>
            <person name="Horton D.L."/>
            <person name="Alikhan N.-F."/>
            <person name="Baker D."/>
            <person name="Gharbi K."/>
            <person name="Hall N."/>
            <person name="Watson M."/>
            <person name="Adriaenssens E.M."/>
            <person name="Foster-Nyarko E."/>
            <person name="Jarju S."/>
            <person name="Secka A."/>
            <person name="Antonio M."/>
            <person name="Oren A."/>
            <person name="Chaudhuri R."/>
            <person name="La Ragione R.M."/>
            <person name="Hildebrand F."/>
            <person name="Pallen M.J."/>
        </authorList>
    </citation>
    <scope>NUCLEOTIDE SEQUENCE [LARGE SCALE GENOMIC DNA]</scope>
    <source>
        <strain evidence="8 9">Re1</strain>
    </source>
</reference>
<comment type="caution">
    <text evidence="8">The sequence shown here is derived from an EMBL/GenBank/DDBJ whole genome shotgun (WGS) entry which is preliminary data.</text>
</comment>
<feature type="modified residue" description="4-aspartylphosphate" evidence="4">
    <location>
        <position position="71"/>
    </location>
</feature>
<dbReference type="PANTHER" id="PTHR48111">
    <property type="entry name" value="REGULATOR OF RPOS"/>
    <property type="match status" value="1"/>
</dbReference>
<dbReference type="InterPro" id="IPR039420">
    <property type="entry name" value="WalR-like"/>
</dbReference>
<dbReference type="Pfam" id="PF00072">
    <property type="entry name" value="Response_reg"/>
    <property type="match status" value="1"/>
</dbReference>
<dbReference type="Proteomes" id="UP000611521">
    <property type="component" value="Unassembled WGS sequence"/>
</dbReference>
<accession>A0ABR8W4D2</accession>
<sequence>MTTPDRPEEPLDDVDSLEHVGRHILVVEDDDGIAVPLLRTLDREGYDVERVADGASALARAGADIDLVVLDLGLPDMDGLDVCRRLREQDFAGGIVILTARDGELDRVVGLDVGADDYIAKPFALAELLARLRALLRRSPAAAAPPSAERAAAASASPAALVIDVAARRALAGDRELPLSTKEFDLLAQLDMQRGTVVTRERLMDEVWDANWFGSTKTLDVTVARLRQKLDASGADVRITTLRGVGFRLDEGALDA</sequence>
<evidence type="ECO:0000256" key="3">
    <source>
        <dbReference type="ARBA" id="ARBA00023125"/>
    </source>
</evidence>
<dbReference type="SMART" id="SM00862">
    <property type="entry name" value="Trans_reg_C"/>
    <property type="match status" value="1"/>
</dbReference>
<evidence type="ECO:0000259" key="7">
    <source>
        <dbReference type="PROSITE" id="PS51755"/>
    </source>
</evidence>
<dbReference type="Gene3D" id="1.10.10.10">
    <property type="entry name" value="Winged helix-like DNA-binding domain superfamily/Winged helix DNA-binding domain"/>
    <property type="match status" value="1"/>
</dbReference>
<dbReference type="SUPFAM" id="SSF52172">
    <property type="entry name" value="CheY-like"/>
    <property type="match status" value="1"/>
</dbReference>
<feature type="domain" description="OmpR/PhoB-type" evidence="7">
    <location>
        <begin position="151"/>
        <end position="251"/>
    </location>
</feature>
<name>A0ABR8W4D2_9MICO</name>
<feature type="domain" description="Response regulatory" evidence="6">
    <location>
        <begin position="23"/>
        <end position="136"/>
    </location>
</feature>
<dbReference type="CDD" id="cd17574">
    <property type="entry name" value="REC_OmpR"/>
    <property type="match status" value="1"/>
</dbReference>
<keyword evidence="2" id="KW-0902">Two-component regulatory system</keyword>
<dbReference type="InterPro" id="IPR001789">
    <property type="entry name" value="Sig_transdc_resp-reg_receiver"/>
</dbReference>
<evidence type="ECO:0000256" key="5">
    <source>
        <dbReference type="PROSITE-ProRule" id="PRU01091"/>
    </source>
</evidence>
<dbReference type="SUPFAM" id="SSF46894">
    <property type="entry name" value="C-terminal effector domain of the bipartite response regulators"/>
    <property type="match status" value="1"/>
</dbReference>
<protein>
    <submittedName>
        <fullName evidence="8">Response regulator transcription factor</fullName>
    </submittedName>
</protein>
<organism evidence="8 9">
    <name type="scientific">Microbacterium commune</name>
    <dbReference type="NCBI Taxonomy" id="2762219"/>
    <lineage>
        <taxon>Bacteria</taxon>
        <taxon>Bacillati</taxon>
        <taxon>Actinomycetota</taxon>
        <taxon>Actinomycetes</taxon>
        <taxon>Micrococcales</taxon>
        <taxon>Microbacteriaceae</taxon>
        <taxon>Microbacterium</taxon>
    </lineage>
</organism>
<dbReference type="SMART" id="SM00448">
    <property type="entry name" value="REC"/>
    <property type="match status" value="1"/>
</dbReference>
<dbReference type="PANTHER" id="PTHR48111:SF40">
    <property type="entry name" value="PHOSPHATE REGULON TRANSCRIPTIONAL REGULATORY PROTEIN PHOB"/>
    <property type="match status" value="1"/>
</dbReference>
<evidence type="ECO:0000256" key="4">
    <source>
        <dbReference type="PROSITE-ProRule" id="PRU00169"/>
    </source>
</evidence>
<keyword evidence="9" id="KW-1185">Reference proteome</keyword>
<dbReference type="Gene3D" id="6.10.250.690">
    <property type="match status" value="1"/>
</dbReference>
<dbReference type="InterPro" id="IPR001867">
    <property type="entry name" value="OmpR/PhoB-type_DNA-bd"/>
</dbReference>
<dbReference type="InterPro" id="IPR011006">
    <property type="entry name" value="CheY-like_superfamily"/>
</dbReference>
<dbReference type="PROSITE" id="PS50110">
    <property type="entry name" value="RESPONSE_REGULATORY"/>
    <property type="match status" value="1"/>
</dbReference>
<evidence type="ECO:0000313" key="8">
    <source>
        <dbReference type="EMBL" id="MBD8011885.1"/>
    </source>
</evidence>
<dbReference type="Gene3D" id="3.40.50.2300">
    <property type="match status" value="1"/>
</dbReference>
<keyword evidence="3 5" id="KW-0238">DNA-binding</keyword>
<proteinExistence type="predicted"/>
<keyword evidence="1 4" id="KW-0597">Phosphoprotein</keyword>
<dbReference type="CDD" id="cd00383">
    <property type="entry name" value="trans_reg_C"/>
    <property type="match status" value="1"/>
</dbReference>
<feature type="DNA-binding region" description="OmpR/PhoB-type" evidence="5">
    <location>
        <begin position="151"/>
        <end position="251"/>
    </location>
</feature>
<evidence type="ECO:0000259" key="6">
    <source>
        <dbReference type="PROSITE" id="PS50110"/>
    </source>
</evidence>
<gene>
    <name evidence="8" type="ORF">H9633_06195</name>
</gene>
<dbReference type="PROSITE" id="PS51755">
    <property type="entry name" value="OMPR_PHOB"/>
    <property type="match status" value="1"/>
</dbReference>
<dbReference type="EMBL" id="JACSPX010000001">
    <property type="protein sequence ID" value="MBD8011885.1"/>
    <property type="molecule type" value="Genomic_DNA"/>
</dbReference>
<dbReference type="Pfam" id="PF00486">
    <property type="entry name" value="Trans_reg_C"/>
    <property type="match status" value="1"/>
</dbReference>